<keyword evidence="5" id="KW-0653">Protein transport</keyword>
<dbReference type="AlphaFoldDB" id="A0A9P4QHU0"/>
<dbReference type="InterPro" id="IPR019515">
    <property type="entry name" value="VPS54_N"/>
</dbReference>
<dbReference type="EMBL" id="MU003768">
    <property type="protein sequence ID" value="KAF2725149.1"/>
    <property type="molecule type" value="Genomic_DNA"/>
</dbReference>
<dbReference type="GO" id="GO:0042147">
    <property type="term" value="P:retrograde transport, endosome to Golgi"/>
    <property type="evidence" value="ECO:0007669"/>
    <property type="project" value="InterPro"/>
</dbReference>
<feature type="compositionally biased region" description="Basic and acidic residues" evidence="9">
    <location>
        <begin position="154"/>
        <end position="185"/>
    </location>
</feature>
<keyword evidence="13" id="KW-1185">Reference proteome</keyword>
<dbReference type="GO" id="GO:0005829">
    <property type="term" value="C:cytosol"/>
    <property type="evidence" value="ECO:0007669"/>
    <property type="project" value="GOC"/>
</dbReference>
<gene>
    <name evidence="12" type="ORF">K431DRAFT_281119</name>
</gene>
<dbReference type="InterPro" id="IPR012501">
    <property type="entry name" value="Vps54_C"/>
</dbReference>
<comment type="subcellular location">
    <subcellularLocation>
        <location evidence="1">Golgi apparatus</location>
        <location evidence="1">trans-Golgi network</location>
    </subcellularLocation>
</comment>
<evidence type="ECO:0000256" key="5">
    <source>
        <dbReference type="ARBA" id="ARBA00022927"/>
    </source>
</evidence>
<dbReference type="GO" id="GO:0006896">
    <property type="term" value="P:Golgi to vacuole transport"/>
    <property type="evidence" value="ECO:0007669"/>
    <property type="project" value="TreeGrafter"/>
</dbReference>
<keyword evidence="4" id="KW-0813">Transport</keyword>
<evidence type="ECO:0000313" key="13">
    <source>
        <dbReference type="Proteomes" id="UP000799441"/>
    </source>
</evidence>
<evidence type="ECO:0000256" key="3">
    <source>
        <dbReference type="ARBA" id="ARBA00017665"/>
    </source>
</evidence>
<dbReference type="GO" id="GO:0019905">
    <property type="term" value="F:syntaxin binding"/>
    <property type="evidence" value="ECO:0007669"/>
    <property type="project" value="TreeGrafter"/>
</dbReference>
<evidence type="ECO:0000259" key="10">
    <source>
        <dbReference type="Pfam" id="PF07928"/>
    </source>
</evidence>
<evidence type="ECO:0000313" key="12">
    <source>
        <dbReference type="EMBL" id="KAF2725149.1"/>
    </source>
</evidence>
<protein>
    <recommendedName>
        <fullName evidence="3">Vacuolar protein sorting-associated protein 54</fullName>
    </recommendedName>
</protein>
<accession>A0A9P4QHU0</accession>
<name>A0A9P4QHU0_9PEZI</name>
<feature type="compositionally biased region" description="Basic and acidic residues" evidence="9">
    <location>
        <begin position="624"/>
        <end position="637"/>
    </location>
</feature>
<proteinExistence type="inferred from homology"/>
<feature type="domain" description="Vacuolar protein sorting-associated protein 54 N-terminal" evidence="11">
    <location>
        <begin position="290"/>
        <end position="405"/>
    </location>
</feature>
<sequence>MSLPSPRFSIDTSAASSSPTSPQSSRTSYPFPDRTASFNRYYPSRRGSNASSFSTNTHTQSVGGSLDINVKRRGSTSSVREISQNAISTILQPPIVRTGLLPHTQATAQASGYKAPTVRDIPPVSLSKIPHVPPQSFQEYLQKIGPLFDQLQRGRIEPEVQQKSRKEIDGEKSTENLETLSRRENTAASPTISRQHSSATLSPVEAPTPFKRRYSGQLRRSRNEPTPLSTIPFVYFDEDFHLENPRTFDIVSERAEIVRPVPGEQLQQEGANGAALPPRKALATNAILQEKLSWYMDTVEVHLVSSISTASSGFFAALGSLNELQEEAEQSIEKIQQLRQDLKRLDEEVAVGGLEVAAKRRRQENVKRLGRAAKQVQRVVEEVKMADESVDERNYDKAADLLEKIGRIVCGERDSGEPDSDEWIDLRSLQALQGLEAGMKELQYRIGAGFSAHFSACLLSDLQQHLETVPASDTLKRWSRQRGVPPKYIETSDQLRKDLETSLKSLSRAGHSTLATTAFREAALKEIKSMIRKHLPSSSDDDAESMVSTSTRGGHKLSQQEKSSILARNLRALDAEDAERMLIDIYVGVGEALRRLSTQTKVLLDVSSRLEINKQGRSPVEGRSSSDELSSRGEKGPKIHIQDELTQALDISSLLTHAVDTSQSQITRILKVRNEQTIRMPKSRFMRYFLLNRLFADECEAVSGQGGQALKGVINAQISGFVQVSGQSETERVAQLLDHDTWEAKDFTSDDETILQRILGAMSSDPNEWTIATPIWEELSSPLQQNGEKHINGTSTSVANGATDTKKAAAKPAFIDETRFVLVASAIQLLPTIDQSLSMTASIPSMTPQISTALLDVLKMFNSRSCQLILGAGATRSAGLKNITTKHLALASQALSFVIALVPYVRECARRHLPSGQNTVLADFDKTKRLYQDHQSGIHDKLVEIMTSRSTAHIKSFTNLNFDSPAAGGLDAEKASPYMETLTKETLTLHRVLSRHLTEFDVSMIMRRIFEAYRDQWVKAFSEKDVDSSEGEKRMTRDAEVMEARLGKVKEFEVFGKDIIAVIKARSGGADGRNTAPKNKTGKVSLEIATGVTAQGEKAAK</sequence>
<dbReference type="GO" id="GO:0000938">
    <property type="term" value="C:GARP complex"/>
    <property type="evidence" value="ECO:0007669"/>
    <property type="project" value="InterPro"/>
</dbReference>
<evidence type="ECO:0000256" key="7">
    <source>
        <dbReference type="ARBA" id="ARBA00023054"/>
    </source>
</evidence>
<feature type="region of interest" description="Disordered" evidence="9">
    <location>
        <begin position="1"/>
        <end position="69"/>
    </location>
</feature>
<feature type="compositionally biased region" description="Polar residues" evidence="9">
    <location>
        <begin position="46"/>
        <end position="63"/>
    </location>
</feature>
<dbReference type="InterPro" id="IPR039745">
    <property type="entry name" value="Vps54"/>
</dbReference>
<feature type="region of interest" description="Disordered" evidence="9">
    <location>
        <begin position="615"/>
        <end position="637"/>
    </location>
</feature>
<dbReference type="OrthoDB" id="10259024at2759"/>
<feature type="compositionally biased region" description="Low complexity" evidence="9">
    <location>
        <begin position="12"/>
        <end position="28"/>
    </location>
</feature>
<evidence type="ECO:0000256" key="2">
    <source>
        <dbReference type="ARBA" id="ARBA00009150"/>
    </source>
</evidence>
<dbReference type="Pfam" id="PF10475">
    <property type="entry name" value="Vps54_N"/>
    <property type="match status" value="1"/>
</dbReference>
<comment type="caution">
    <text evidence="12">The sequence shown here is derived from an EMBL/GenBank/DDBJ whole genome shotgun (WGS) entry which is preliminary data.</text>
</comment>
<evidence type="ECO:0000256" key="4">
    <source>
        <dbReference type="ARBA" id="ARBA00022448"/>
    </source>
</evidence>
<organism evidence="12 13">
    <name type="scientific">Polychaeton citri CBS 116435</name>
    <dbReference type="NCBI Taxonomy" id="1314669"/>
    <lineage>
        <taxon>Eukaryota</taxon>
        <taxon>Fungi</taxon>
        <taxon>Dikarya</taxon>
        <taxon>Ascomycota</taxon>
        <taxon>Pezizomycotina</taxon>
        <taxon>Dothideomycetes</taxon>
        <taxon>Dothideomycetidae</taxon>
        <taxon>Capnodiales</taxon>
        <taxon>Capnodiaceae</taxon>
        <taxon>Polychaeton</taxon>
    </lineage>
</organism>
<feature type="region of interest" description="Disordered" evidence="9">
    <location>
        <begin position="533"/>
        <end position="561"/>
    </location>
</feature>
<dbReference type="Pfam" id="PF07928">
    <property type="entry name" value="Vps54"/>
    <property type="match status" value="1"/>
</dbReference>
<evidence type="ECO:0000259" key="11">
    <source>
        <dbReference type="Pfam" id="PF10475"/>
    </source>
</evidence>
<dbReference type="PANTHER" id="PTHR12965:SF0">
    <property type="entry name" value="VACUOLAR PROTEIN SORTING-ASSOCIATED PROTEIN 54"/>
    <property type="match status" value="1"/>
</dbReference>
<dbReference type="Gene3D" id="6.10.250.860">
    <property type="match status" value="1"/>
</dbReference>
<dbReference type="Proteomes" id="UP000799441">
    <property type="component" value="Unassembled WGS sequence"/>
</dbReference>
<reference evidence="12" key="1">
    <citation type="journal article" date="2020" name="Stud. Mycol.">
        <title>101 Dothideomycetes genomes: a test case for predicting lifestyles and emergence of pathogens.</title>
        <authorList>
            <person name="Haridas S."/>
            <person name="Albert R."/>
            <person name="Binder M."/>
            <person name="Bloem J."/>
            <person name="Labutti K."/>
            <person name="Salamov A."/>
            <person name="Andreopoulos B."/>
            <person name="Baker S."/>
            <person name="Barry K."/>
            <person name="Bills G."/>
            <person name="Bluhm B."/>
            <person name="Cannon C."/>
            <person name="Castanera R."/>
            <person name="Culley D."/>
            <person name="Daum C."/>
            <person name="Ezra D."/>
            <person name="Gonzalez J."/>
            <person name="Henrissat B."/>
            <person name="Kuo A."/>
            <person name="Liang C."/>
            <person name="Lipzen A."/>
            <person name="Lutzoni F."/>
            <person name="Magnuson J."/>
            <person name="Mondo S."/>
            <person name="Nolan M."/>
            <person name="Ohm R."/>
            <person name="Pangilinan J."/>
            <person name="Park H.-J."/>
            <person name="Ramirez L."/>
            <person name="Alfaro M."/>
            <person name="Sun H."/>
            <person name="Tritt A."/>
            <person name="Yoshinaga Y."/>
            <person name="Zwiers L.-H."/>
            <person name="Turgeon B."/>
            <person name="Goodwin S."/>
            <person name="Spatafora J."/>
            <person name="Crous P."/>
            <person name="Grigoriev I."/>
        </authorList>
    </citation>
    <scope>NUCLEOTIDE SEQUENCE</scope>
    <source>
        <strain evidence="12">CBS 116435</strain>
    </source>
</reference>
<evidence type="ECO:0000256" key="8">
    <source>
        <dbReference type="SAM" id="Coils"/>
    </source>
</evidence>
<feature type="compositionally biased region" description="Polar residues" evidence="9">
    <location>
        <begin position="186"/>
        <end position="201"/>
    </location>
</feature>
<feature type="region of interest" description="Disordered" evidence="9">
    <location>
        <begin position="154"/>
        <end position="225"/>
    </location>
</feature>
<keyword evidence="7 8" id="KW-0175">Coiled coil</keyword>
<keyword evidence="6" id="KW-0333">Golgi apparatus</keyword>
<evidence type="ECO:0000256" key="1">
    <source>
        <dbReference type="ARBA" id="ARBA00004601"/>
    </source>
</evidence>
<evidence type="ECO:0000256" key="6">
    <source>
        <dbReference type="ARBA" id="ARBA00023034"/>
    </source>
</evidence>
<feature type="coiled-coil region" evidence="8">
    <location>
        <begin position="318"/>
        <end position="348"/>
    </location>
</feature>
<evidence type="ECO:0000256" key="9">
    <source>
        <dbReference type="SAM" id="MobiDB-lite"/>
    </source>
</evidence>
<dbReference type="PANTHER" id="PTHR12965">
    <property type="entry name" value="VACUOLAR PROTEIN SORTING 54"/>
    <property type="match status" value="1"/>
</dbReference>
<feature type="domain" description="Vacuolar protein sorting-associated protein 54 C-terminal" evidence="10">
    <location>
        <begin position="818"/>
        <end position="949"/>
    </location>
</feature>
<dbReference type="GO" id="GO:0015031">
    <property type="term" value="P:protein transport"/>
    <property type="evidence" value="ECO:0007669"/>
    <property type="project" value="UniProtKB-KW"/>
</dbReference>
<comment type="similarity">
    <text evidence="2">Belongs to the VPS54 family.</text>
</comment>